<dbReference type="PROSITE" id="PS50297">
    <property type="entry name" value="ANK_REP_REGION"/>
    <property type="match status" value="1"/>
</dbReference>
<comment type="caution">
    <text evidence="3">The sequence shown here is derived from an EMBL/GenBank/DDBJ whole genome shotgun (WGS) entry which is preliminary data.</text>
</comment>
<evidence type="ECO:0000256" key="1">
    <source>
        <dbReference type="PROSITE-ProRule" id="PRU00023"/>
    </source>
</evidence>
<evidence type="ECO:0000313" key="4">
    <source>
        <dbReference type="Proteomes" id="UP001313282"/>
    </source>
</evidence>
<accession>A0AAN8MN65</accession>
<reference evidence="3 4" key="1">
    <citation type="submission" date="2019-10" db="EMBL/GenBank/DDBJ databases">
        <authorList>
            <person name="Palmer J.M."/>
        </authorList>
    </citation>
    <scope>NUCLEOTIDE SEQUENCE [LARGE SCALE GENOMIC DNA]</scope>
    <source>
        <strain evidence="3 4">TWF718</strain>
    </source>
</reference>
<dbReference type="Gene3D" id="1.25.40.20">
    <property type="entry name" value="Ankyrin repeat-containing domain"/>
    <property type="match status" value="1"/>
</dbReference>
<evidence type="ECO:0000256" key="2">
    <source>
        <dbReference type="SAM" id="MobiDB-lite"/>
    </source>
</evidence>
<feature type="region of interest" description="Disordered" evidence="2">
    <location>
        <begin position="98"/>
        <end position="250"/>
    </location>
</feature>
<dbReference type="EMBL" id="JAVHNR010000006">
    <property type="protein sequence ID" value="KAK6339850.1"/>
    <property type="molecule type" value="Genomic_DNA"/>
</dbReference>
<dbReference type="PANTHER" id="PTHR24133:SF40">
    <property type="entry name" value="ANKYRIN REPEAT DOMAIN 44"/>
    <property type="match status" value="1"/>
</dbReference>
<dbReference type="Proteomes" id="UP001313282">
    <property type="component" value="Unassembled WGS sequence"/>
</dbReference>
<feature type="compositionally biased region" description="Pro residues" evidence="2">
    <location>
        <begin position="236"/>
        <end position="250"/>
    </location>
</feature>
<feature type="region of interest" description="Disordered" evidence="2">
    <location>
        <begin position="34"/>
        <end position="66"/>
    </location>
</feature>
<dbReference type="SMART" id="SM00248">
    <property type="entry name" value="ANK"/>
    <property type="match status" value="3"/>
</dbReference>
<feature type="compositionally biased region" description="Basic residues" evidence="2">
    <location>
        <begin position="270"/>
        <end position="282"/>
    </location>
</feature>
<feature type="compositionally biased region" description="Polar residues" evidence="2">
    <location>
        <begin position="55"/>
        <end position="65"/>
    </location>
</feature>
<feature type="compositionally biased region" description="Gly residues" evidence="2">
    <location>
        <begin position="142"/>
        <end position="152"/>
    </location>
</feature>
<feature type="compositionally biased region" description="Low complexity" evidence="2">
    <location>
        <begin position="99"/>
        <end position="108"/>
    </location>
</feature>
<name>A0AAN8MN65_9PEZI</name>
<dbReference type="PANTHER" id="PTHR24133">
    <property type="entry name" value="ANKYRIN DOMAIN-CONTAINING"/>
    <property type="match status" value="1"/>
</dbReference>
<dbReference type="AlphaFoldDB" id="A0AAN8MN65"/>
<sequence length="774" mass="84460">MAMSLHLDDLDETKGWLERINSSAANEGLPARTLHSHTLSGSSNSSSGSTTMSTFPHQNSSSYQKQIAREREVVHKHKDSTARLSAALQHLQIVEGVRSASAGSGSSSNGTTTPPEYGRNYMYSSSNGGSGGSGNGMNSAGSGSGSGAGAGGLAPAAQISSGNGGGSVPQPRRGQTMPVQKLQQQGHRSESVPPPSGKRPSAAQPITHTQRIGLPSGVRKTSAETNHNHLRITTPPNIPLPAPPPNGPPPAVPTIQKATEGVFGGVLKSPTKKSRGQPKRRTQFNPEGDEVDEQRWRFHRDELFQSMEKAHWADASEHSDALAQISRDHGCVLSVNERYFFEKINGILLVAQRQSAAALRLAEKSSAENSNTLQLVKCIALMQLGDFKGAREACQPLFKIWSKDEVLKDQRTHYYLMAMILDRLGKKAEAKWYRQHIPENFRFDLWIESALSGLQTEPSERTLGPLETEFPRAPSPTVSNSNPQSYANYPPETPASTRSDPPPFTPSDPPPPEYQVVPKPPSGQGALDKLTGFNLRYENGEVVGDEVAKKRAIMFFLTEYHGDRMYDCIRALLSEQCCRGVIDVAENIWKCNSLGLIARNKGPASGEMARFLLSSGDQPYHLDSSPDGFSSLHVAAKEENFAVAESILNHVGIPMREEVLSRNNLTPLHLAAEYNRKTLIVSLLLDAGSDVNARGGPLGNTPLHYAIRGYLHDPIPSRLETIDYLLESPFIKLGQKNNNKESPEEFAKLCTLIDLSRRIKDMRKNGKAIFRSTH</sequence>
<proteinExistence type="predicted"/>
<organism evidence="3 4">
    <name type="scientific">Orbilia javanica</name>
    <dbReference type="NCBI Taxonomy" id="47235"/>
    <lineage>
        <taxon>Eukaryota</taxon>
        <taxon>Fungi</taxon>
        <taxon>Dikarya</taxon>
        <taxon>Ascomycota</taxon>
        <taxon>Pezizomycotina</taxon>
        <taxon>Orbiliomycetes</taxon>
        <taxon>Orbiliales</taxon>
        <taxon>Orbiliaceae</taxon>
        <taxon>Orbilia</taxon>
    </lineage>
</organism>
<dbReference type="PRINTS" id="PR01415">
    <property type="entry name" value="ANKYRIN"/>
</dbReference>
<dbReference type="InterPro" id="IPR002110">
    <property type="entry name" value="Ankyrin_rpt"/>
</dbReference>
<dbReference type="InterPro" id="IPR036770">
    <property type="entry name" value="Ankyrin_rpt-contain_sf"/>
</dbReference>
<feature type="compositionally biased region" description="Polar residues" evidence="2">
    <location>
        <begin position="177"/>
        <end position="186"/>
    </location>
</feature>
<feature type="region of interest" description="Disordered" evidence="2">
    <location>
        <begin position="457"/>
        <end position="525"/>
    </location>
</feature>
<evidence type="ECO:0000313" key="3">
    <source>
        <dbReference type="EMBL" id="KAK6339850.1"/>
    </source>
</evidence>
<dbReference type="InterPro" id="IPR052391">
    <property type="entry name" value="E3_Ligase-Neurotoxin"/>
</dbReference>
<dbReference type="PROSITE" id="PS50088">
    <property type="entry name" value="ANK_REPEAT"/>
    <property type="match status" value="1"/>
</dbReference>
<gene>
    <name evidence="3" type="ORF">TWF718_009240</name>
</gene>
<dbReference type="Pfam" id="PF12796">
    <property type="entry name" value="Ank_2"/>
    <property type="match status" value="1"/>
</dbReference>
<keyword evidence="4" id="KW-1185">Reference proteome</keyword>
<feature type="compositionally biased region" description="Polar residues" evidence="2">
    <location>
        <begin position="476"/>
        <end position="487"/>
    </location>
</feature>
<feature type="region of interest" description="Disordered" evidence="2">
    <location>
        <begin position="266"/>
        <end position="288"/>
    </location>
</feature>
<dbReference type="InterPro" id="IPR011990">
    <property type="entry name" value="TPR-like_helical_dom_sf"/>
</dbReference>
<feature type="compositionally biased region" description="Pro residues" evidence="2">
    <location>
        <begin position="500"/>
        <end position="521"/>
    </location>
</feature>
<dbReference type="SUPFAM" id="SSF48452">
    <property type="entry name" value="TPR-like"/>
    <property type="match status" value="1"/>
</dbReference>
<dbReference type="SUPFAM" id="SSF48403">
    <property type="entry name" value="Ankyrin repeat"/>
    <property type="match status" value="1"/>
</dbReference>
<protein>
    <submittedName>
        <fullName evidence="3">Uncharacterized protein</fullName>
    </submittedName>
</protein>
<keyword evidence="1" id="KW-0040">ANK repeat</keyword>
<feature type="repeat" description="ANK" evidence="1">
    <location>
        <begin position="663"/>
        <end position="696"/>
    </location>
</feature>
<feature type="compositionally biased region" description="Low complexity" evidence="2">
    <location>
        <begin position="36"/>
        <end position="54"/>
    </location>
</feature>